<evidence type="ECO:0000313" key="1">
    <source>
        <dbReference type="EMBL" id="PWQ95062.1"/>
    </source>
</evidence>
<dbReference type="AlphaFoldDB" id="A0A317CFU0"/>
<accession>A0A317CFU0</accession>
<dbReference type="NCBIfam" id="TIGR01643">
    <property type="entry name" value="YD_repeat_2x"/>
    <property type="match status" value="1"/>
</dbReference>
<keyword evidence="2" id="KW-1185">Reference proteome</keyword>
<dbReference type="EMBL" id="QGKL01000036">
    <property type="protein sequence ID" value="PWQ95062.1"/>
    <property type="molecule type" value="Genomic_DNA"/>
</dbReference>
<dbReference type="InterPro" id="IPR031325">
    <property type="entry name" value="RHS_repeat"/>
</dbReference>
<evidence type="ECO:0000313" key="2">
    <source>
        <dbReference type="Proteomes" id="UP000245506"/>
    </source>
</evidence>
<comment type="caution">
    <text evidence="1">The sequence shown here is derived from an EMBL/GenBank/DDBJ whole genome shotgun (WGS) entry which is preliminary data.</text>
</comment>
<name>A0A317CFU0_9GAMM</name>
<dbReference type="Proteomes" id="UP000245506">
    <property type="component" value="Unassembled WGS sequence"/>
</dbReference>
<protein>
    <recommendedName>
        <fullName evidence="3">RHS repeat protein</fullName>
    </recommendedName>
</protein>
<gene>
    <name evidence="1" type="ORF">DKT75_13640</name>
</gene>
<reference evidence="1 2" key="1">
    <citation type="submission" date="2018-05" db="EMBL/GenBank/DDBJ databases">
        <title>Leucothrix arctica sp. nov., isolated from Arctic seawater.</title>
        <authorList>
            <person name="Choi A."/>
            <person name="Baek K."/>
        </authorList>
    </citation>
    <scope>NUCLEOTIDE SEQUENCE [LARGE SCALE GENOMIC DNA]</scope>
    <source>
        <strain evidence="1 2">IMCC9719</strain>
    </source>
</reference>
<sequence length="41" mass="4606">MSRTDALGNTQAWTYDARRNQLSETDAVGHVTRYTYNTLAG</sequence>
<dbReference type="InterPro" id="IPR006530">
    <property type="entry name" value="YD"/>
</dbReference>
<dbReference type="Pfam" id="PF05593">
    <property type="entry name" value="RHS_repeat"/>
    <property type="match status" value="1"/>
</dbReference>
<evidence type="ECO:0008006" key="3">
    <source>
        <dbReference type="Google" id="ProtNLM"/>
    </source>
</evidence>
<organism evidence="1 2">
    <name type="scientific">Leucothrix arctica</name>
    <dbReference type="NCBI Taxonomy" id="1481894"/>
    <lineage>
        <taxon>Bacteria</taxon>
        <taxon>Pseudomonadati</taxon>
        <taxon>Pseudomonadota</taxon>
        <taxon>Gammaproteobacteria</taxon>
        <taxon>Thiotrichales</taxon>
        <taxon>Thiotrichaceae</taxon>
        <taxon>Leucothrix</taxon>
    </lineage>
</organism>
<dbReference type="Gene3D" id="2.180.10.10">
    <property type="entry name" value="RHS repeat-associated core"/>
    <property type="match status" value="1"/>
</dbReference>
<proteinExistence type="predicted"/>